<evidence type="ECO:0000256" key="1">
    <source>
        <dbReference type="SAM" id="MobiDB-lite"/>
    </source>
</evidence>
<evidence type="ECO:0008006" key="5">
    <source>
        <dbReference type="Google" id="ProtNLM"/>
    </source>
</evidence>
<dbReference type="OrthoDB" id="8253372at2"/>
<feature type="compositionally biased region" description="Polar residues" evidence="1">
    <location>
        <begin position="208"/>
        <end position="220"/>
    </location>
</feature>
<evidence type="ECO:0000313" key="4">
    <source>
        <dbReference type="Proteomes" id="UP000231194"/>
    </source>
</evidence>
<evidence type="ECO:0000256" key="2">
    <source>
        <dbReference type="SAM" id="Phobius"/>
    </source>
</evidence>
<comment type="caution">
    <text evidence="3">The sequence shown here is derived from an EMBL/GenBank/DDBJ whole genome shotgun (WGS) entry which is preliminary data.</text>
</comment>
<evidence type="ECO:0000313" key="3">
    <source>
        <dbReference type="EMBL" id="PJG56617.1"/>
    </source>
</evidence>
<dbReference type="RefSeq" id="WP_100230598.1">
    <property type="nucleotide sequence ID" value="NZ_PGVG01000002.1"/>
</dbReference>
<accession>A0A2M8RFL6</accession>
<feature type="transmembrane region" description="Helical" evidence="2">
    <location>
        <begin position="27"/>
        <end position="47"/>
    </location>
</feature>
<dbReference type="Proteomes" id="UP000231194">
    <property type="component" value="Unassembled WGS sequence"/>
</dbReference>
<dbReference type="EMBL" id="PGVG01000002">
    <property type="protein sequence ID" value="PJG56617.1"/>
    <property type="molecule type" value="Genomic_DNA"/>
</dbReference>
<feature type="region of interest" description="Disordered" evidence="1">
    <location>
        <begin position="192"/>
        <end position="220"/>
    </location>
</feature>
<keyword evidence="2" id="KW-0812">Transmembrane</keyword>
<protein>
    <recommendedName>
        <fullName evidence="5">DUF4760 domain-containing protein</fullName>
    </recommendedName>
</protein>
<name>A0A2M8RFL6_9BRAD</name>
<dbReference type="InterPro" id="IPR031876">
    <property type="entry name" value="DUF4760"/>
</dbReference>
<proteinExistence type="predicted"/>
<reference evidence="3 4" key="1">
    <citation type="submission" date="2017-11" db="EMBL/GenBank/DDBJ databases">
        <title>Bradyrhizobium forestalis sp. nov., an efficient nitrogen-fixing bacterium isolated from nodules of forest legume species in the Amazon.</title>
        <authorList>
            <person name="Costa E.M."/>
            <person name="Guimaraes A."/>
            <person name="Carvalho T.S."/>
            <person name="Rodrigues T.L."/>
            <person name="Ribeiro P.R.A."/>
            <person name="Lebbe L."/>
            <person name="Willems A."/>
            <person name="Moreira F.M.S."/>
        </authorList>
    </citation>
    <scope>NUCLEOTIDE SEQUENCE [LARGE SCALE GENOMIC DNA]</scope>
    <source>
        <strain evidence="3 4">INPA54B</strain>
    </source>
</reference>
<feature type="compositionally biased region" description="Low complexity" evidence="1">
    <location>
        <begin position="192"/>
        <end position="207"/>
    </location>
</feature>
<gene>
    <name evidence="3" type="ORF">CVM73_03445</name>
</gene>
<keyword evidence="4" id="KW-1185">Reference proteome</keyword>
<sequence length="220" mass="24248">MGGQAIALWGWAAYDAVHFAARKLLPYAPLITPLVGIIAGCIAFYSIHVTRSIARRRATIDFFLKTEVDSSIVKLFQSFDDHVEAVSKEIRGGKTLKEIVKSPEYKTVHACLNIHELIAVGIHNKVFDEKVAYNYWSGALVGHCKDAAEIIDFSRSDPDDLSAYIAMLDLNKRWKKKLDGWALRQRKKQPPAIVVPGPITPAAPAGGQQTPVDTPSGQIK</sequence>
<organism evidence="3 4">
    <name type="scientific">Bradyrhizobium forestalis</name>
    <dbReference type="NCBI Taxonomy" id="1419263"/>
    <lineage>
        <taxon>Bacteria</taxon>
        <taxon>Pseudomonadati</taxon>
        <taxon>Pseudomonadota</taxon>
        <taxon>Alphaproteobacteria</taxon>
        <taxon>Hyphomicrobiales</taxon>
        <taxon>Nitrobacteraceae</taxon>
        <taxon>Bradyrhizobium</taxon>
    </lineage>
</organism>
<dbReference type="AlphaFoldDB" id="A0A2M8RFL6"/>
<keyword evidence="2" id="KW-1133">Transmembrane helix</keyword>
<keyword evidence="2" id="KW-0472">Membrane</keyword>
<dbReference type="Pfam" id="PF15956">
    <property type="entry name" value="DUF4760"/>
    <property type="match status" value="1"/>
</dbReference>